<dbReference type="RefSeq" id="WP_122139810.1">
    <property type="nucleotide sequence ID" value="NZ_RFLX01000001.1"/>
</dbReference>
<comment type="caution">
    <text evidence="2">The sequence shown here is derived from an EMBL/GenBank/DDBJ whole genome shotgun (WGS) entry which is preliminary data.</text>
</comment>
<evidence type="ECO:0000313" key="3">
    <source>
        <dbReference type="Proteomes" id="UP000274097"/>
    </source>
</evidence>
<name>A0ABX9VPW5_9PROT</name>
<dbReference type="PANTHER" id="PTHR46656:SF3">
    <property type="entry name" value="PUTATIVE-RELATED"/>
    <property type="match status" value="1"/>
</dbReference>
<evidence type="ECO:0000313" key="2">
    <source>
        <dbReference type="EMBL" id="RMI26880.1"/>
    </source>
</evidence>
<organism evidence="2 3">
    <name type="scientific">Teichococcus wenyumeiae</name>
    <dbReference type="NCBI Taxonomy" id="2478470"/>
    <lineage>
        <taxon>Bacteria</taxon>
        <taxon>Pseudomonadati</taxon>
        <taxon>Pseudomonadota</taxon>
        <taxon>Alphaproteobacteria</taxon>
        <taxon>Acetobacterales</taxon>
        <taxon>Roseomonadaceae</taxon>
        <taxon>Roseomonas</taxon>
    </lineage>
</organism>
<sequence>MIRRIWTLLPRKLRREALFGAMAALAPRIDRPEPDGQGVLAVAGYFSAATGLGAATRRLAAGLREAGLAPHEADLTGPLRQRAGPEGARPLQPVPEGPGTLLVHVNGPMLPWALKVLGKRAVAGKRVVAVWNWELPLLPADWHRGFRCCHEIWVGTAFVAEACRAAPGCPPVRVVPYPILPRPAPAAMTRADFGLPEEAFVTLTVFDATSSLARKNPLGAIEAHRRAFGDRPDRILVIKTHATADAGPGWAKVAAAAAARPNVRVMEQHLSRPALWALMATADCLLSLHRAEGYGFAMAEAMVLGRPVVATGWSGNLDFMHGPDAVLVPCSLVPAEDPQEIYDIPGARWAEPDLDAAAAALQALAERPRNRYPVPVDFSLPAYRSLLRQGKNTPEGLAQAGLPR</sequence>
<accession>A0ABX9VPW5</accession>
<gene>
    <name evidence="2" type="ORF">EBE87_00330</name>
</gene>
<dbReference type="Gene3D" id="3.40.50.2000">
    <property type="entry name" value="Glycogen Phosphorylase B"/>
    <property type="match status" value="1"/>
</dbReference>
<evidence type="ECO:0000256" key="1">
    <source>
        <dbReference type="SAM" id="MobiDB-lite"/>
    </source>
</evidence>
<dbReference type="PANTHER" id="PTHR46656">
    <property type="entry name" value="PUTATIVE-RELATED"/>
    <property type="match status" value="1"/>
</dbReference>
<dbReference type="EMBL" id="RFLX01000001">
    <property type="protein sequence ID" value="RMI26880.1"/>
    <property type="molecule type" value="Genomic_DNA"/>
</dbReference>
<proteinExistence type="predicted"/>
<dbReference type="Proteomes" id="UP000274097">
    <property type="component" value="Unassembled WGS sequence"/>
</dbReference>
<feature type="region of interest" description="Disordered" evidence="1">
    <location>
        <begin position="74"/>
        <end position="93"/>
    </location>
</feature>
<dbReference type="Pfam" id="PF13692">
    <property type="entry name" value="Glyco_trans_1_4"/>
    <property type="match status" value="1"/>
</dbReference>
<protein>
    <submittedName>
        <fullName evidence="2">Glycosyltransferase</fullName>
    </submittedName>
</protein>
<keyword evidence="3" id="KW-1185">Reference proteome</keyword>
<reference evidence="2 3" key="1">
    <citation type="submission" date="2018-10" db="EMBL/GenBank/DDBJ databases">
        <title>Roseomonas sp. nov., isolated from feces of Tibetan antelopes in the Qinghai-Tibet plateau, China.</title>
        <authorList>
            <person name="Tian Z."/>
        </authorList>
    </citation>
    <scope>NUCLEOTIDE SEQUENCE [LARGE SCALE GENOMIC DNA]</scope>
    <source>
        <strain evidence="2 3">Z23</strain>
    </source>
</reference>
<dbReference type="SUPFAM" id="SSF53756">
    <property type="entry name" value="UDP-Glycosyltransferase/glycogen phosphorylase"/>
    <property type="match status" value="1"/>
</dbReference>